<dbReference type="PANTHER" id="PTHR43498:SF1">
    <property type="entry name" value="COB--COM HETERODISULFIDE REDUCTASE IRON-SULFUR SUBUNIT A"/>
    <property type="match status" value="1"/>
</dbReference>
<dbReference type="KEGG" id="fla:SY85_05275"/>
<proteinExistence type="predicted"/>
<evidence type="ECO:0008006" key="9">
    <source>
        <dbReference type="Google" id="ProtNLM"/>
    </source>
</evidence>
<dbReference type="InterPro" id="IPR036188">
    <property type="entry name" value="FAD/NAD-bd_sf"/>
</dbReference>
<dbReference type="InterPro" id="IPR039650">
    <property type="entry name" value="HdrA-like"/>
</dbReference>
<dbReference type="AlphaFoldDB" id="A0A172TT81"/>
<evidence type="ECO:0000256" key="1">
    <source>
        <dbReference type="ARBA" id="ARBA00022485"/>
    </source>
</evidence>
<dbReference type="PATRIC" id="fig|1492898.3.peg.1148"/>
<keyword evidence="3" id="KW-0560">Oxidoreductase</keyword>
<evidence type="ECO:0000313" key="7">
    <source>
        <dbReference type="EMBL" id="ANE49993.1"/>
    </source>
</evidence>
<feature type="signal peptide" evidence="6">
    <location>
        <begin position="1"/>
        <end position="21"/>
    </location>
</feature>
<protein>
    <recommendedName>
        <fullName evidence="9">FAD-dependent oxidoreductase</fullName>
    </recommendedName>
</protein>
<dbReference type="STRING" id="1492898.SY85_05275"/>
<name>A0A172TT81_9BACT</name>
<keyword evidence="8" id="KW-1185">Reference proteome</keyword>
<dbReference type="Proteomes" id="UP000077177">
    <property type="component" value="Chromosome"/>
</dbReference>
<evidence type="ECO:0000256" key="6">
    <source>
        <dbReference type="SAM" id="SignalP"/>
    </source>
</evidence>
<dbReference type="RefSeq" id="WP_066402166.1">
    <property type="nucleotide sequence ID" value="NZ_CP011390.1"/>
</dbReference>
<keyword evidence="4" id="KW-0408">Iron</keyword>
<dbReference type="SUPFAM" id="SSF51905">
    <property type="entry name" value="FAD/NAD(P)-binding domain"/>
    <property type="match status" value="1"/>
</dbReference>
<feature type="chain" id="PRO_5008001100" description="FAD-dependent oxidoreductase" evidence="6">
    <location>
        <begin position="22"/>
        <end position="638"/>
    </location>
</feature>
<dbReference type="GO" id="GO:0016491">
    <property type="term" value="F:oxidoreductase activity"/>
    <property type="evidence" value="ECO:0007669"/>
    <property type="project" value="UniProtKB-KW"/>
</dbReference>
<evidence type="ECO:0000256" key="3">
    <source>
        <dbReference type="ARBA" id="ARBA00023002"/>
    </source>
</evidence>
<keyword evidence="5" id="KW-0411">Iron-sulfur</keyword>
<evidence type="ECO:0000256" key="5">
    <source>
        <dbReference type="ARBA" id="ARBA00023014"/>
    </source>
</evidence>
<reference evidence="7 8" key="2">
    <citation type="journal article" date="2016" name="Int. J. Syst. Evol. Microbiol.">
        <title>Flavisolibacter tropicus sp. nov., isolated from tropical soil.</title>
        <authorList>
            <person name="Lee J.J."/>
            <person name="Kang M.S."/>
            <person name="Kim G.S."/>
            <person name="Lee C.S."/>
            <person name="Lim S."/>
            <person name="Lee J."/>
            <person name="Roh S.H."/>
            <person name="Kang H."/>
            <person name="Ha J.M."/>
            <person name="Bae S."/>
            <person name="Jung H.Y."/>
            <person name="Kim M.K."/>
        </authorList>
    </citation>
    <scope>NUCLEOTIDE SEQUENCE [LARGE SCALE GENOMIC DNA]</scope>
    <source>
        <strain evidence="7 8">LCS9</strain>
    </source>
</reference>
<evidence type="ECO:0000256" key="2">
    <source>
        <dbReference type="ARBA" id="ARBA00022723"/>
    </source>
</evidence>
<organism evidence="7 8">
    <name type="scientific">Flavisolibacter tropicus</name>
    <dbReference type="NCBI Taxonomy" id="1492898"/>
    <lineage>
        <taxon>Bacteria</taxon>
        <taxon>Pseudomonadati</taxon>
        <taxon>Bacteroidota</taxon>
        <taxon>Chitinophagia</taxon>
        <taxon>Chitinophagales</taxon>
        <taxon>Chitinophagaceae</taxon>
        <taxon>Flavisolibacter</taxon>
    </lineage>
</organism>
<dbReference type="Pfam" id="PF12831">
    <property type="entry name" value="FAD_oxidored"/>
    <property type="match status" value="1"/>
</dbReference>
<evidence type="ECO:0000313" key="8">
    <source>
        <dbReference type="Proteomes" id="UP000077177"/>
    </source>
</evidence>
<dbReference type="GO" id="GO:0046872">
    <property type="term" value="F:metal ion binding"/>
    <property type="evidence" value="ECO:0007669"/>
    <property type="project" value="UniProtKB-KW"/>
</dbReference>
<keyword evidence="1" id="KW-0004">4Fe-4S</keyword>
<accession>A0A172TT81</accession>
<evidence type="ECO:0000256" key="4">
    <source>
        <dbReference type="ARBA" id="ARBA00023004"/>
    </source>
</evidence>
<gene>
    <name evidence="7" type="ORF">SY85_05275</name>
</gene>
<dbReference type="GO" id="GO:0051539">
    <property type="term" value="F:4 iron, 4 sulfur cluster binding"/>
    <property type="evidence" value="ECO:0007669"/>
    <property type="project" value="UniProtKB-KW"/>
</dbReference>
<dbReference type="OrthoDB" id="615715at2"/>
<keyword evidence="6" id="KW-0732">Signal</keyword>
<dbReference type="EMBL" id="CP011390">
    <property type="protein sequence ID" value="ANE49993.1"/>
    <property type="molecule type" value="Genomic_DNA"/>
</dbReference>
<reference evidence="8" key="1">
    <citation type="submission" date="2015-01" db="EMBL/GenBank/DDBJ databases">
        <title>Flavisolibacter sp./LCS9/ whole genome sequencing.</title>
        <authorList>
            <person name="Kim M.K."/>
            <person name="Srinivasan S."/>
            <person name="Lee J.-J."/>
        </authorList>
    </citation>
    <scope>NUCLEOTIDE SEQUENCE [LARGE SCALE GENOMIC DNA]</scope>
    <source>
        <strain evidence="8">LCS9</strain>
    </source>
</reference>
<keyword evidence="2" id="KW-0479">Metal-binding</keyword>
<sequence length="638" mass="70645">MKTKRLLVILGLTLYWGATLSAQKTITTDVLIVGGGTGGTAAGIQCARLGVKTLIVESTTWLGGMISGAGVSATDGNHKLPSGFWAEFRNKLYAVYGGPKAVETGWVSNTQFEPHVADSIFKQMAAAEKQLTILYNHHFQSLVRRGQKIISVTVLDKATQKPVIILPKLVIDATELGDVMAAAKVPYSLGMEAGSLTGEKVGVSQTNNVVQDLTYVAVLKDYGRNADCTIVKPSNYDPKEFDAACTDYYIDKTRKAPGVDGKKMLEYGKLPNNKYMLNWPLYGNDIYLNIVELDEASRNKELEKAKEQTKRFIYFIQNELGYKNLGLADDEFPTEDRLALMPYHREGRRVEGLVRFNMRHISEPYTYGDPLYRTGIAVGDYPIDHHHKKNLAAPQHLEFYPVPSFNVPLGALIPQQVENLIIAEKGISVSNVVNGTTRLQPCVLLIGQAAGALAGLSIKQSLIPKKVPVRLVQKYLLDAKAFIMPYIDVKPDAPYFEAVQKIGATGILKGHGIPYKWANQTWFYPDSLVNGQSLAADLQSFKKYNYKIPTGNLRIQEAIDIVHQLDIALAGSVKGSKIKSLSKQKSTLTQLVETSWQSWGLDHYTPGRFITRKELAVLLNNTIDPFERLQIGYNGYAK</sequence>
<dbReference type="Gene3D" id="3.50.50.60">
    <property type="entry name" value="FAD/NAD(P)-binding domain"/>
    <property type="match status" value="1"/>
</dbReference>
<dbReference type="PANTHER" id="PTHR43498">
    <property type="entry name" value="FERREDOXIN:COB-COM HETERODISULFIDE REDUCTASE SUBUNIT A"/>
    <property type="match status" value="1"/>
</dbReference>